<dbReference type="EMBL" id="QFOD01000030">
    <property type="protein sequence ID" value="PZP27448.1"/>
    <property type="molecule type" value="Genomic_DNA"/>
</dbReference>
<dbReference type="Proteomes" id="UP000249633">
    <property type="component" value="Unassembled WGS sequence"/>
</dbReference>
<gene>
    <name evidence="4" type="ORF">DI603_21895</name>
</gene>
<evidence type="ECO:0000256" key="1">
    <source>
        <dbReference type="SAM" id="MobiDB-lite"/>
    </source>
</evidence>
<dbReference type="InterPro" id="IPR019734">
    <property type="entry name" value="TPR_rpt"/>
</dbReference>
<dbReference type="Gene3D" id="2.60.40.3140">
    <property type="match status" value="1"/>
</dbReference>
<dbReference type="SMART" id="SM00028">
    <property type="entry name" value="TPR"/>
    <property type="match status" value="3"/>
</dbReference>
<dbReference type="InterPro" id="IPR038765">
    <property type="entry name" value="Papain-like_cys_pep_sf"/>
</dbReference>
<keyword evidence="2" id="KW-0732">Signal</keyword>
<dbReference type="InterPro" id="IPR024618">
    <property type="entry name" value="DUF3857"/>
</dbReference>
<name>A0A2W5DA44_9BURK</name>
<feature type="domain" description="DUF3857" evidence="3">
    <location>
        <begin position="125"/>
        <end position="290"/>
    </location>
</feature>
<dbReference type="InterPro" id="IPR011990">
    <property type="entry name" value="TPR-like_helical_dom_sf"/>
</dbReference>
<evidence type="ECO:0000313" key="5">
    <source>
        <dbReference type="Proteomes" id="UP000249633"/>
    </source>
</evidence>
<dbReference type="SUPFAM" id="SSF54001">
    <property type="entry name" value="Cysteine proteinases"/>
    <property type="match status" value="1"/>
</dbReference>
<dbReference type="Pfam" id="PF12969">
    <property type="entry name" value="DUF3857"/>
    <property type="match status" value="1"/>
</dbReference>
<evidence type="ECO:0000259" key="3">
    <source>
        <dbReference type="Pfam" id="PF12969"/>
    </source>
</evidence>
<accession>A0A2W5DA44</accession>
<reference evidence="4 5" key="1">
    <citation type="submission" date="2017-08" db="EMBL/GenBank/DDBJ databases">
        <title>Infants hospitalized years apart are colonized by the same room-sourced microbial strains.</title>
        <authorList>
            <person name="Brooks B."/>
            <person name="Olm M.R."/>
            <person name="Firek B.A."/>
            <person name="Baker R."/>
            <person name="Thomas B.C."/>
            <person name="Morowitz M.J."/>
            <person name="Banfield J.F."/>
        </authorList>
    </citation>
    <scope>NUCLEOTIDE SEQUENCE [LARGE SCALE GENOMIC DNA]</scope>
    <source>
        <strain evidence="4">S2_012_000_R2_81</strain>
    </source>
</reference>
<feature type="region of interest" description="Disordered" evidence="1">
    <location>
        <begin position="41"/>
        <end position="67"/>
    </location>
</feature>
<dbReference type="SUPFAM" id="SSF48452">
    <property type="entry name" value="TPR-like"/>
    <property type="match status" value="1"/>
</dbReference>
<sequence length="983" mass="106721">MDKPRALRAPTRVLLLAALAACLGPMTTGALAQTAARSRPAASVPGAAPAKVSKTSGAKQAKDAKSVPAYPAVPADAGYRFGPTPAWVKPLPPAEAGAGGGAPAGAKALREPLADVQIQVAPQSRTASYVHLQRVALDASVLREVSEPQIGFNPAYQQLVIHQVAVLREGRREDRLKGARIEMMRREQGLERQMIDGVRTALVVISDVRVGDVVEVAYTLEGENPIFEGRFATLLHLADDAPMDRLHLRVEAPLDRPLQVRGIATDFVPERFEEGGRQVLRVQRSQVPAVVDEAGTPPWFKVFPALQVSDYADWAELDRWAQRLFAPEPGSAEKLAAQLTELLPEFKDATPEARVAAVLRFVQDEVRYFSASLGESSHRPKPAARTLAERLGDCKDKVLLFNTLLAGLGVQAQPTLVSSFRNRGVRNYLPGHDLFDHVISRVQIGEAVYYLDPTLTGQGLSLEKRGYFPYGAGLVVGAGAQGPVAIAPPGFAQDALSFFQDWDLSDLKRPAQLHTRFRASGLAAERWRAVLAQAGADKLAEAIGGNYVKSVPGLVSVGAAEIKDDRASNEFELGLRFEHPAPGRYQRGVLELELPTLELGEVLVVPAEARRRYPYWLDLPRRVDLRIAVKGPRPFAATPPAPQQLGDKHFSFSSRVEAEGGAMVSVVRYERRGDEVLPGDLEGYRERVARAHQLVNNRARLALLDFRAPGLEPEFTAIDRRLAAYRGSKPDELYQILQANEITRLIGRQLLPQIQPGSRLAARVLAERAQASNLLGDFDGGLADAEQALKIQQPPEDAAAALEARGVALIGLGRPAQALAAFSEQAALDSSNPPGSWLGTAHYLLGDYARAEAAARDSAAQASGEPRQFALLWVYLAAERQGGRGRAAIADELAGLDASTDSWGASLLRYLGGALDRDGLLKLAKAQPAQERLRLAEAYFFIGQQLAAQGRAGEARPWFERTLSTQALPYREFTLAQWELKQR</sequence>
<dbReference type="Gene3D" id="1.25.40.10">
    <property type="entry name" value="Tetratricopeptide repeat domain"/>
    <property type="match status" value="1"/>
</dbReference>
<feature type="chain" id="PRO_5016105354" description="DUF3857 domain-containing protein" evidence="2">
    <location>
        <begin position="33"/>
        <end position="983"/>
    </location>
</feature>
<comment type="caution">
    <text evidence="4">The sequence shown here is derived from an EMBL/GenBank/DDBJ whole genome shotgun (WGS) entry which is preliminary data.</text>
</comment>
<dbReference type="Gene3D" id="3.10.620.30">
    <property type="match status" value="1"/>
</dbReference>
<organism evidence="4 5">
    <name type="scientific">Roseateles depolymerans</name>
    <dbReference type="NCBI Taxonomy" id="76731"/>
    <lineage>
        <taxon>Bacteria</taxon>
        <taxon>Pseudomonadati</taxon>
        <taxon>Pseudomonadota</taxon>
        <taxon>Betaproteobacteria</taxon>
        <taxon>Burkholderiales</taxon>
        <taxon>Sphaerotilaceae</taxon>
        <taxon>Roseateles</taxon>
    </lineage>
</organism>
<evidence type="ECO:0000256" key="2">
    <source>
        <dbReference type="SAM" id="SignalP"/>
    </source>
</evidence>
<protein>
    <recommendedName>
        <fullName evidence="3">DUF3857 domain-containing protein</fullName>
    </recommendedName>
</protein>
<proteinExistence type="predicted"/>
<dbReference type="AlphaFoldDB" id="A0A2W5DA44"/>
<evidence type="ECO:0000313" key="4">
    <source>
        <dbReference type="EMBL" id="PZP27448.1"/>
    </source>
</evidence>
<feature type="signal peptide" evidence="2">
    <location>
        <begin position="1"/>
        <end position="32"/>
    </location>
</feature>